<dbReference type="PANTHER" id="PTHR43701:SF2">
    <property type="entry name" value="MEMBRANE TRANSPORTER PROTEIN YJNA-RELATED"/>
    <property type="match status" value="1"/>
</dbReference>
<evidence type="ECO:0000256" key="1">
    <source>
        <dbReference type="ARBA" id="ARBA00004141"/>
    </source>
</evidence>
<comment type="caution">
    <text evidence="6">The sequence shown here is derived from an EMBL/GenBank/DDBJ whole genome shotgun (WGS) entry which is preliminary data.</text>
</comment>
<comment type="similarity">
    <text evidence="5">Belongs to the 4-toluene sulfonate uptake permease (TSUP) (TC 2.A.102) family.</text>
</comment>
<evidence type="ECO:0000313" key="7">
    <source>
        <dbReference type="Proteomes" id="UP000177025"/>
    </source>
</evidence>
<feature type="transmembrane region" description="Helical" evidence="5">
    <location>
        <begin position="46"/>
        <end position="65"/>
    </location>
</feature>
<sequence length="120" mass="12621">MVKIILFLLLGLFTGTLSGIVGIGGGVIIIPALVFLFGFSQQQAQGTTLALLVPPIGFLAAYTYFKSGFVNLQVAALICIGFFVGGFVGSKIAVNLPNVILQKIFGAVVIIIGLYMLLKK</sequence>
<feature type="transmembrane region" description="Helical" evidence="5">
    <location>
        <begin position="100"/>
        <end position="118"/>
    </location>
</feature>
<name>A0A1F4UAZ4_UNCW3</name>
<dbReference type="EMBL" id="MEUM01000086">
    <property type="protein sequence ID" value="OGC42039.1"/>
    <property type="molecule type" value="Genomic_DNA"/>
</dbReference>
<dbReference type="Proteomes" id="UP000177025">
    <property type="component" value="Unassembled WGS sequence"/>
</dbReference>
<evidence type="ECO:0000256" key="3">
    <source>
        <dbReference type="ARBA" id="ARBA00022989"/>
    </source>
</evidence>
<feature type="transmembrane region" description="Helical" evidence="5">
    <location>
        <begin position="7"/>
        <end position="40"/>
    </location>
</feature>
<dbReference type="AlphaFoldDB" id="A0A1F4UAZ4"/>
<evidence type="ECO:0000256" key="2">
    <source>
        <dbReference type="ARBA" id="ARBA00022692"/>
    </source>
</evidence>
<evidence type="ECO:0000313" key="6">
    <source>
        <dbReference type="EMBL" id="OGC42039.1"/>
    </source>
</evidence>
<dbReference type="Pfam" id="PF01925">
    <property type="entry name" value="TauE"/>
    <property type="match status" value="1"/>
</dbReference>
<evidence type="ECO:0000256" key="4">
    <source>
        <dbReference type="ARBA" id="ARBA00023136"/>
    </source>
</evidence>
<protein>
    <recommendedName>
        <fullName evidence="5">Probable membrane transporter protein</fullName>
    </recommendedName>
</protein>
<keyword evidence="2 5" id="KW-0812">Transmembrane</keyword>
<dbReference type="InterPro" id="IPR051598">
    <property type="entry name" value="TSUP/Inactive_protease-like"/>
</dbReference>
<dbReference type="GO" id="GO:0005886">
    <property type="term" value="C:plasma membrane"/>
    <property type="evidence" value="ECO:0007669"/>
    <property type="project" value="UniProtKB-SubCell"/>
</dbReference>
<comment type="subcellular location">
    <subcellularLocation>
        <location evidence="5">Cell membrane</location>
        <topology evidence="5">Multi-pass membrane protein</topology>
    </subcellularLocation>
    <subcellularLocation>
        <location evidence="1">Membrane</location>
        <topology evidence="1">Multi-pass membrane protein</topology>
    </subcellularLocation>
</comment>
<accession>A0A1F4UAZ4</accession>
<dbReference type="InterPro" id="IPR002781">
    <property type="entry name" value="TM_pro_TauE-like"/>
</dbReference>
<proteinExistence type="inferred from homology"/>
<gene>
    <name evidence="6" type="ORF">A2Y85_07785</name>
</gene>
<evidence type="ECO:0000256" key="5">
    <source>
        <dbReference type="RuleBase" id="RU363041"/>
    </source>
</evidence>
<feature type="transmembrane region" description="Helical" evidence="5">
    <location>
        <begin position="72"/>
        <end position="94"/>
    </location>
</feature>
<organism evidence="6 7">
    <name type="scientific">candidate division WOR-3 bacterium RBG_13_43_14</name>
    <dbReference type="NCBI Taxonomy" id="1802590"/>
    <lineage>
        <taxon>Bacteria</taxon>
        <taxon>Bacteria division WOR-3</taxon>
    </lineage>
</organism>
<keyword evidence="4 5" id="KW-0472">Membrane</keyword>
<dbReference type="PANTHER" id="PTHR43701">
    <property type="entry name" value="MEMBRANE TRANSPORTER PROTEIN MJ0441-RELATED"/>
    <property type="match status" value="1"/>
</dbReference>
<reference evidence="6 7" key="1">
    <citation type="journal article" date="2016" name="Nat. Commun.">
        <title>Thousands of microbial genomes shed light on interconnected biogeochemical processes in an aquifer system.</title>
        <authorList>
            <person name="Anantharaman K."/>
            <person name="Brown C.T."/>
            <person name="Hug L.A."/>
            <person name="Sharon I."/>
            <person name="Castelle C.J."/>
            <person name="Probst A.J."/>
            <person name="Thomas B.C."/>
            <person name="Singh A."/>
            <person name="Wilkins M.J."/>
            <person name="Karaoz U."/>
            <person name="Brodie E.L."/>
            <person name="Williams K.H."/>
            <person name="Hubbard S.S."/>
            <person name="Banfield J.F."/>
        </authorList>
    </citation>
    <scope>NUCLEOTIDE SEQUENCE [LARGE SCALE GENOMIC DNA]</scope>
</reference>
<keyword evidence="5" id="KW-1003">Cell membrane</keyword>
<keyword evidence="3 5" id="KW-1133">Transmembrane helix</keyword>